<dbReference type="EC" id="4.4.1.17" evidence="10"/>
<dbReference type="PANTHER" id="PTHR12743">
    <property type="entry name" value="CYTOCHROME C1 HEME LYASE"/>
    <property type="match status" value="1"/>
</dbReference>
<evidence type="ECO:0000256" key="11">
    <source>
        <dbReference type="SAM" id="MobiDB-lite"/>
    </source>
</evidence>
<evidence type="ECO:0000256" key="2">
    <source>
        <dbReference type="ARBA" id="ARBA00007255"/>
    </source>
</evidence>
<keyword evidence="6 10" id="KW-0408">Iron</keyword>
<reference evidence="12" key="1">
    <citation type="submission" date="2023-08" db="EMBL/GenBank/DDBJ databases">
        <title>Black Yeasts Isolated from many extreme environments.</title>
        <authorList>
            <person name="Coleine C."/>
            <person name="Stajich J.E."/>
            <person name="Selbmann L."/>
        </authorList>
    </citation>
    <scope>NUCLEOTIDE SEQUENCE</scope>
    <source>
        <strain evidence="12">CCFEE 5810</strain>
    </source>
</reference>
<keyword evidence="9 10" id="KW-0456">Lyase</keyword>
<keyword evidence="4 10" id="KW-0479">Metal-binding</keyword>
<feature type="compositionally biased region" description="Polar residues" evidence="11">
    <location>
        <begin position="119"/>
        <end position="128"/>
    </location>
</feature>
<comment type="subcellular location">
    <subcellularLocation>
        <location evidence="1 10">Mitochondrion inner membrane</location>
    </subcellularLocation>
</comment>
<evidence type="ECO:0000256" key="4">
    <source>
        <dbReference type="ARBA" id="ARBA00022723"/>
    </source>
</evidence>
<feature type="compositionally biased region" description="Polar residues" evidence="11">
    <location>
        <begin position="100"/>
        <end position="109"/>
    </location>
</feature>
<comment type="function">
    <text evidence="10">Lyase that catalyzes the covalent linking of the heme group to the cytochrome C apoprotein to produce the mature functional cytochrome.</text>
</comment>
<evidence type="ECO:0000256" key="3">
    <source>
        <dbReference type="ARBA" id="ARBA00022617"/>
    </source>
</evidence>
<evidence type="ECO:0000256" key="1">
    <source>
        <dbReference type="ARBA" id="ARBA00004273"/>
    </source>
</evidence>
<dbReference type="Pfam" id="PF01265">
    <property type="entry name" value="Cyto_heme_lyase"/>
    <property type="match status" value="1"/>
</dbReference>
<dbReference type="EMBL" id="JAVRQU010000011">
    <property type="protein sequence ID" value="KAK5697148.1"/>
    <property type="molecule type" value="Genomic_DNA"/>
</dbReference>
<accession>A0AAN7ZT98</accession>
<feature type="compositionally biased region" description="Basic and acidic residues" evidence="11">
    <location>
        <begin position="1"/>
        <end position="27"/>
    </location>
</feature>
<gene>
    <name evidence="12" type="primary">CYT2</name>
    <name evidence="12" type="ORF">LTR97_007283</name>
</gene>
<evidence type="ECO:0000313" key="13">
    <source>
        <dbReference type="Proteomes" id="UP001310594"/>
    </source>
</evidence>
<keyword evidence="7 10" id="KW-0496">Mitochondrion</keyword>
<dbReference type="GO" id="GO:0004408">
    <property type="term" value="F:holocytochrome-c synthase activity"/>
    <property type="evidence" value="ECO:0007669"/>
    <property type="project" value="UniProtKB-EC"/>
</dbReference>
<dbReference type="GO" id="GO:0046872">
    <property type="term" value="F:metal ion binding"/>
    <property type="evidence" value="ECO:0007669"/>
    <property type="project" value="UniProtKB-KW"/>
</dbReference>
<evidence type="ECO:0000313" key="12">
    <source>
        <dbReference type="EMBL" id="KAK5697148.1"/>
    </source>
</evidence>
<evidence type="ECO:0000256" key="10">
    <source>
        <dbReference type="RuleBase" id="RU363130"/>
    </source>
</evidence>
<dbReference type="Proteomes" id="UP001310594">
    <property type="component" value="Unassembled WGS sequence"/>
</dbReference>
<comment type="similarity">
    <text evidence="2 10">Belongs to the cytochrome c-type heme lyase family.</text>
</comment>
<evidence type="ECO:0000256" key="7">
    <source>
        <dbReference type="ARBA" id="ARBA00023128"/>
    </source>
</evidence>
<name>A0AAN7ZT98_9PEZI</name>
<keyword evidence="5 10" id="KW-0999">Mitochondrion inner membrane</keyword>
<dbReference type="PANTHER" id="PTHR12743:SF0">
    <property type="entry name" value="HOLOCYTOCHROME C-TYPE SYNTHASE"/>
    <property type="match status" value="1"/>
</dbReference>
<keyword evidence="3 10" id="KW-0349">Heme</keyword>
<evidence type="ECO:0000256" key="5">
    <source>
        <dbReference type="ARBA" id="ARBA00022792"/>
    </source>
</evidence>
<proteinExistence type="inferred from homology"/>
<keyword evidence="8 10" id="KW-0472">Membrane</keyword>
<dbReference type="AlphaFoldDB" id="A0AAN7ZT98"/>
<organism evidence="12 13">
    <name type="scientific">Elasticomyces elasticus</name>
    <dbReference type="NCBI Taxonomy" id="574655"/>
    <lineage>
        <taxon>Eukaryota</taxon>
        <taxon>Fungi</taxon>
        <taxon>Dikarya</taxon>
        <taxon>Ascomycota</taxon>
        <taxon>Pezizomycotina</taxon>
        <taxon>Dothideomycetes</taxon>
        <taxon>Dothideomycetidae</taxon>
        <taxon>Mycosphaerellales</taxon>
        <taxon>Teratosphaeriaceae</taxon>
        <taxon>Elasticomyces</taxon>
    </lineage>
</organism>
<evidence type="ECO:0000256" key="8">
    <source>
        <dbReference type="ARBA" id="ARBA00023136"/>
    </source>
</evidence>
<dbReference type="InterPro" id="IPR000511">
    <property type="entry name" value="Holocyt_c/c1_synthase"/>
</dbReference>
<feature type="region of interest" description="Disordered" evidence="11">
    <location>
        <begin position="1"/>
        <end position="134"/>
    </location>
</feature>
<protein>
    <recommendedName>
        <fullName evidence="10">Holocytochrome c-type synthase</fullName>
        <ecNumber evidence="10">4.4.1.17</ecNumber>
    </recommendedName>
</protein>
<feature type="compositionally biased region" description="Low complexity" evidence="11">
    <location>
        <begin position="55"/>
        <end position="69"/>
    </location>
</feature>
<comment type="caution">
    <text evidence="12">The sequence shown here is derived from an EMBL/GenBank/DDBJ whole genome shotgun (WGS) entry which is preliminary data.</text>
</comment>
<comment type="catalytic activity">
    <reaction evidence="10">
        <text>holo-[cytochrome c] = apo-[cytochrome c] + heme b</text>
        <dbReference type="Rhea" id="RHEA:22648"/>
        <dbReference type="Rhea" id="RHEA-COMP:10725"/>
        <dbReference type="Rhea" id="RHEA-COMP:10726"/>
        <dbReference type="ChEBI" id="CHEBI:29950"/>
        <dbReference type="ChEBI" id="CHEBI:60344"/>
        <dbReference type="ChEBI" id="CHEBI:83739"/>
        <dbReference type="EC" id="4.4.1.17"/>
    </reaction>
</comment>
<dbReference type="GO" id="GO:0005743">
    <property type="term" value="C:mitochondrial inner membrane"/>
    <property type="evidence" value="ECO:0007669"/>
    <property type="project" value="UniProtKB-SubCell"/>
</dbReference>
<sequence length="206" mass="22673">MRPENSNPEDKCPVDLKTREKWLEAAKARKPASPTPLPTPHTSTPQPRPTAGRFSLDTLSWLPSSTSLQQPPPRSTTPARPKMYRLSTDREISSIPRAVSPSQPLNSAEQAALPKPTASHGTPANAQGDTGYDKDTGNWIYPSQEQFFKAMRKKGHEAEAKDMETIIPIHNAVNEKAWAEILEWERPYSARCGGPKLGEVEGVVGL</sequence>
<evidence type="ECO:0000256" key="9">
    <source>
        <dbReference type="ARBA" id="ARBA00023239"/>
    </source>
</evidence>
<evidence type="ECO:0000256" key="6">
    <source>
        <dbReference type="ARBA" id="ARBA00023004"/>
    </source>
</evidence>